<protein>
    <submittedName>
        <fullName evidence="7">WD_REPEATS_REGION domain-containing protein</fullName>
    </submittedName>
</protein>
<feature type="repeat" description="WD" evidence="3">
    <location>
        <begin position="1143"/>
        <end position="1184"/>
    </location>
</feature>
<dbReference type="InterPro" id="IPR052752">
    <property type="entry name" value="NACHT-WD_repeat"/>
</dbReference>
<dbReference type="InterPro" id="IPR027417">
    <property type="entry name" value="P-loop_NTPase"/>
</dbReference>
<dbReference type="Gene3D" id="2.130.10.10">
    <property type="entry name" value="YVTN repeat-like/Quinoprotein amine dehydrogenase"/>
    <property type="match status" value="4"/>
</dbReference>
<evidence type="ECO:0000256" key="2">
    <source>
        <dbReference type="ARBA" id="ARBA00022737"/>
    </source>
</evidence>
<keyword evidence="6" id="KW-1185">Reference proteome</keyword>
<keyword evidence="2" id="KW-0677">Repeat</keyword>
<evidence type="ECO:0000313" key="7">
    <source>
        <dbReference type="WBParaSite" id="HCON_00130860-00001"/>
    </source>
</evidence>
<organism evidence="6 7">
    <name type="scientific">Haemonchus contortus</name>
    <name type="common">Barber pole worm</name>
    <dbReference type="NCBI Taxonomy" id="6289"/>
    <lineage>
        <taxon>Eukaryota</taxon>
        <taxon>Metazoa</taxon>
        <taxon>Ecdysozoa</taxon>
        <taxon>Nematoda</taxon>
        <taxon>Chromadorea</taxon>
        <taxon>Rhabditida</taxon>
        <taxon>Rhabditina</taxon>
        <taxon>Rhabditomorpha</taxon>
        <taxon>Strongyloidea</taxon>
        <taxon>Trichostrongylidae</taxon>
        <taxon>Haemonchus</taxon>
    </lineage>
</organism>
<proteinExistence type="predicted"/>
<feature type="repeat" description="WD" evidence="3">
    <location>
        <begin position="1313"/>
        <end position="1354"/>
    </location>
</feature>
<feature type="compositionally biased region" description="Polar residues" evidence="4">
    <location>
        <begin position="1490"/>
        <end position="1532"/>
    </location>
</feature>
<feature type="repeat" description="WD" evidence="3">
    <location>
        <begin position="1355"/>
        <end position="1396"/>
    </location>
</feature>
<sequence length="1573" mass="175412">MFRRESVRRKSIQPRQEADSMMPMCTKIYVVYGDSEEFALERQMLWMDVLPELQNFAFNSDFDLEWIDPLSERGQFSEEMLEHMMNGILEESSWLICLLGDKYGSVGPPTQIPKSEFEAIRAAVFEQSEDLKLLDQHYVLDRSGMEEEYRLNTHLEDAKQRMKLSKVVQKGAHSAFDGSQLTNDRQRRFFWSSLHKIAAVALERNCRCTLVLRKFDDVRPDTGVNSTYCEKRSEAAEKIAKLKNQVSEKVDSKLVFSHIFTPENGDIGAFFTSREADKYRDTLQRQILERLKTHLVLLHPCVRSSPCSSVEVASDESNAHIYFHATRSKQPWYARNEVDPKLNELLSSATSGGVFLLQGPELCGKTRALCHLYDQAPPTVIKIIRFIDLTYYSIFAHELWRQINLELCTLIGKEPRSVINAFKFEEQLKIFDEIIVTLDKMLYLFLDDVHLLKYGPFMSAIRKRLQKAPSSLAIFMTASNISPISSIYTITQTLNLDMPSEDDIIEILKRSLVNRKAGSAQWSIIKQQLTGSNRNVLIGQVLLDQVLMRKNGVMSGGIQGRLERIEAELGALSVQSLCTYIVLATHGLTRLELFDLLSNKFDLISRLGATVAFPTLLLDRILESLGSLLVKNYVDRRIVYRLSHNCLIGIFRARYFSTLVDLKITHSEIADYFGCASPVDESISPRKEISYQVFPQQMNRENGACNIRRLHNLWFHLLHTGNMDALKDMALCQFDFIDSAVRTCSMVHLLSIYEECAMQVLHHDIQVLCEQVLIPAIPTVLRDREQLAAEVIGRLRYTRAENSHFLNTLVEQAMTWVDNYSRQPLLVPLSCWIAPPQMKTCRTFTIKEWKPGQTVLTPTFNHQHVLISGNQSAIGVIYMYHIAAQSLMTTFSGHTGNVTSLSCSASGTFFVSTSTDNTVRIWSLISGECVKMLTPHSHKVICCVLASDDSFLVTGSADSSAKMIDLETGEVLRSFTEHTGSVVSLQLTVNNEFLITGSGDFIVQMWSLESGRCISRMGGLMAPVSCIAITSNDAFVIVACEDETLRVFSTVAAQELHELMGHEGRVNALACAQDDCQLFAATKSKVYCYDIHNGQIVDVLDCKLPYAVFNIKISSDNFFLFSGCGPRVDVWHIQKRVHDAPDASGHMGFVTAIALSGDDKIAACGTYDGIVAIWDLDICQCLSTVPQNKGIPVSCLAFSFNQTFLLSGNAIGTVSVFDCSSGSLHRTFGLHSSEIVSICPLENYRVFSCDKEGKLCQWEIFGDEESMVMMTQGVAPPIFVPPNGKIVVGHCPKNSKEMKVWTVGEEGPVLKNKLSHNEEITCFAAIAQGTLVATGSNDQSCKLWQIDSGYLTQVLVGHEGRVTCVALSEDERLVISGAEDKKVIVWNVSTGDIAHSLVCTAPLTAVSLSSDGCVAFSASEDGWLESWSTEKGNLLSSFNAHRPIRQVLNSLDANRLLVQLSSCAQLPILCLHNSPASSHPLTQRRRSARSHSLTSLGNDNAGSNAESKTREVSSSSLQVGNGHPTPSRSAQPRPTFDRLDRDQSRPSVIEKDRSTTLTNSPPTAQKSHLCSIL</sequence>
<dbReference type="PROSITE" id="PS50294">
    <property type="entry name" value="WD_REPEATS_REGION"/>
    <property type="match status" value="5"/>
</dbReference>
<dbReference type="Pfam" id="PF25469">
    <property type="entry name" value="WHD_NWD1"/>
    <property type="match status" value="1"/>
</dbReference>
<dbReference type="WBParaSite" id="HCON_00130860-00001">
    <property type="protein sequence ID" value="HCON_00130860-00001"/>
    <property type="gene ID" value="HCON_00130860"/>
</dbReference>
<dbReference type="PANTHER" id="PTHR19871">
    <property type="entry name" value="BETA TRANSDUCIN-RELATED PROTEIN"/>
    <property type="match status" value="1"/>
</dbReference>
<dbReference type="PROSITE" id="PS50082">
    <property type="entry name" value="WD_REPEATS_2"/>
    <property type="match status" value="6"/>
</dbReference>
<dbReference type="SMART" id="SM00320">
    <property type="entry name" value="WD40"/>
    <property type="match status" value="11"/>
</dbReference>
<feature type="region of interest" description="Disordered" evidence="4">
    <location>
        <begin position="1475"/>
        <end position="1573"/>
    </location>
</feature>
<feature type="compositionally biased region" description="Basic and acidic residues" evidence="4">
    <location>
        <begin position="1535"/>
        <end position="1554"/>
    </location>
</feature>
<keyword evidence="1 3" id="KW-0853">WD repeat</keyword>
<evidence type="ECO:0000313" key="6">
    <source>
        <dbReference type="Proteomes" id="UP000025227"/>
    </source>
</evidence>
<dbReference type="InterPro" id="IPR015943">
    <property type="entry name" value="WD40/YVTN_repeat-like_dom_sf"/>
</dbReference>
<dbReference type="PANTHER" id="PTHR19871:SF38">
    <property type="entry name" value="PROTEIN QUI-1"/>
    <property type="match status" value="1"/>
</dbReference>
<dbReference type="PROSITE" id="PS00678">
    <property type="entry name" value="WD_REPEATS_1"/>
    <property type="match status" value="1"/>
</dbReference>
<evidence type="ECO:0000259" key="5">
    <source>
        <dbReference type="Pfam" id="PF25469"/>
    </source>
</evidence>
<reference evidence="7" key="1">
    <citation type="submission" date="2020-12" db="UniProtKB">
        <authorList>
            <consortium name="WormBaseParasite"/>
        </authorList>
    </citation>
    <scope>IDENTIFICATION</scope>
    <source>
        <strain evidence="7">MHco3</strain>
    </source>
</reference>
<feature type="repeat" description="WD" evidence="3">
    <location>
        <begin position="975"/>
        <end position="1016"/>
    </location>
</feature>
<dbReference type="CDD" id="cd00200">
    <property type="entry name" value="WD40"/>
    <property type="match status" value="2"/>
</dbReference>
<accession>A0A7I4YSZ5</accession>
<dbReference type="InterPro" id="IPR001680">
    <property type="entry name" value="WD40_rpt"/>
</dbReference>
<evidence type="ECO:0000256" key="3">
    <source>
        <dbReference type="PROSITE-ProRule" id="PRU00221"/>
    </source>
</evidence>
<name>A0A7I4YSZ5_HAECO</name>
<dbReference type="InterPro" id="IPR057588">
    <property type="entry name" value="NWD1/2-like_WH"/>
</dbReference>
<evidence type="ECO:0000256" key="4">
    <source>
        <dbReference type="SAM" id="MobiDB-lite"/>
    </source>
</evidence>
<feature type="repeat" description="WD" evidence="3">
    <location>
        <begin position="933"/>
        <end position="974"/>
    </location>
</feature>
<dbReference type="InterPro" id="IPR019775">
    <property type="entry name" value="WD40_repeat_CS"/>
</dbReference>
<dbReference type="OMA" id="HQYILIS"/>
<dbReference type="OrthoDB" id="9990676at2759"/>
<feature type="compositionally biased region" description="Polar residues" evidence="4">
    <location>
        <begin position="1555"/>
        <end position="1573"/>
    </location>
</feature>
<dbReference type="Proteomes" id="UP000025227">
    <property type="component" value="Unplaced"/>
</dbReference>
<dbReference type="SUPFAM" id="SSF50998">
    <property type="entry name" value="Quinoprotein alcohol dehydrogenase-like"/>
    <property type="match status" value="2"/>
</dbReference>
<dbReference type="SUPFAM" id="SSF52540">
    <property type="entry name" value="P-loop containing nucleoside triphosphate hydrolases"/>
    <property type="match status" value="1"/>
</dbReference>
<evidence type="ECO:0000256" key="1">
    <source>
        <dbReference type="ARBA" id="ARBA00022574"/>
    </source>
</evidence>
<feature type="domain" description="NWD1/2-like winged helix-turn-helix" evidence="5">
    <location>
        <begin position="539"/>
        <end position="663"/>
    </location>
</feature>
<dbReference type="InterPro" id="IPR011047">
    <property type="entry name" value="Quinoprotein_ADH-like_sf"/>
</dbReference>
<feature type="repeat" description="WD" evidence="3">
    <location>
        <begin position="891"/>
        <end position="932"/>
    </location>
</feature>
<dbReference type="Pfam" id="PF00400">
    <property type="entry name" value="WD40"/>
    <property type="match status" value="7"/>
</dbReference>